<dbReference type="InterPro" id="IPR036104">
    <property type="entry name" value="BFN_sf"/>
</dbReference>
<comment type="caution">
    <text evidence="1">The sequence shown here is derived from an EMBL/GenBank/DDBJ whole genome shotgun (WGS) entry which is preliminary data.</text>
</comment>
<dbReference type="EMBL" id="MEWA01000029">
    <property type="protein sequence ID" value="OGC68925.1"/>
    <property type="molecule type" value="Genomic_DNA"/>
</dbReference>
<gene>
    <name evidence="1" type="ORF">A2415_03950</name>
</gene>
<proteinExistence type="predicted"/>
<sequence length="131" mass="15172">MLKKVEILTSINYSFYTTVYLFDREEKIVLPADISRDLDSKQTTSGFVKNILALLQVEINNIQILIREDETLFSQIILEKDNELMCIPAELVESLEFVKNWDIPILIESSILKKQGIKITPELLREALEQD</sequence>
<dbReference type="AlphaFoldDB" id="A0A1F4WHJ1"/>
<dbReference type="Proteomes" id="UP000179113">
    <property type="component" value="Unassembled WGS sequence"/>
</dbReference>
<dbReference type="GO" id="GO:0004518">
    <property type="term" value="F:nuclease activity"/>
    <property type="evidence" value="ECO:0007669"/>
    <property type="project" value="InterPro"/>
</dbReference>
<evidence type="ECO:0000313" key="1">
    <source>
        <dbReference type="EMBL" id="OGC68925.1"/>
    </source>
</evidence>
<name>A0A1F4WHJ1_UNCKA</name>
<accession>A0A1F4WHJ1</accession>
<organism evidence="1 2">
    <name type="scientific">candidate division WWE3 bacterium RIFOXYC1_FULL_39_7</name>
    <dbReference type="NCBI Taxonomy" id="1802643"/>
    <lineage>
        <taxon>Bacteria</taxon>
        <taxon>Katanobacteria</taxon>
    </lineage>
</organism>
<evidence type="ECO:0000313" key="2">
    <source>
        <dbReference type="Proteomes" id="UP000179113"/>
    </source>
</evidence>
<dbReference type="Gene3D" id="3.10.690.10">
    <property type="entry name" value="Bifunctional nuclease domain"/>
    <property type="match status" value="1"/>
</dbReference>
<reference evidence="1 2" key="1">
    <citation type="journal article" date="2016" name="Nat. Commun.">
        <title>Thousands of microbial genomes shed light on interconnected biogeochemical processes in an aquifer system.</title>
        <authorList>
            <person name="Anantharaman K."/>
            <person name="Brown C.T."/>
            <person name="Hug L.A."/>
            <person name="Sharon I."/>
            <person name="Castelle C.J."/>
            <person name="Probst A.J."/>
            <person name="Thomas B.C."/>
            <person name="Singh A."/>
            <person name="Wilkins M.J."/>
            <person name="Karaoz U."/>
            <person name="Brodie E.L."/>
            <person name="Williams K.H."/>
            <person name="Hubbard S.S."/>
            <person name="Banfield J.F."/>
        </authorList>
    </citation>
    <scope>NUCLEOTIDE SEQUENCE [LARGE SCALE GENOMIC DNA]</scope>
</reference>
<dbReference type="SUPFAM" id="SSF103256">
    <property type="entry name" value="Hypothetical protein TM0160"/>
    <property type="match status" value="1"/>
</dbReference>
<protein>
    <submittedName>
        <fullName evidence="1">Uncharacterized protein</fullName>
    </submittedName>
</protein>